<proteinExistence type="predicted"/>
<accession>A0ABQ9Y591</accession>
<organism evidence="1 2">
    <name type="scientific">Blattamonas nauphoetae</name>
    <dbReference type="NCBI Taxonomy" id="2049346"/>
    <lineage>
        <taxon>Eukaryota</taxon>
        <taxon>Metamonada</taxon>
        <taxon>Preaxostyla</taxon>
        <taxon>Oxymonadida</taxon>
        <taxon>Blattamonas</taxon>
    </lineage>
</organism>
<reference evidence="1 2" key="1">
    <citation type="journal article" date="2022" name="bioRxiv">
        <title>Genomics of Preaxostyla Flagellates Illuminates Evolutionary Transitions and the Path Towards Mitochondrial Loss.</title>
        <authorList>
            <person name="Novak L.V.F."/>
            <person name="Treitli S.C."/>
            <person name="Pyrih J."/>
            <person name="Halakuc P."/>
            <person name="Pipaliya S.V."/>
            <person name="Vacek V."/>
            <person name="Brzon O."/>
            <person name="Soukal P."/>
            <person name="Eme L."/>
            <person name="Dacks J.B."/>
            <person name="Karnkowska A."/>
            <person name="Elias M."/>
            <person name="Hampl V."/>
        </authorList>
    </citation>
    <scope>NUCLEOTIDE SEQUENCE [LARGE SCALE GENOMIC DNA]</scope>
    <source>
        <strain evidence="1">NAU3</strain>
        <tissue evidence="1">Gut</tissue>
    </source>
</reference>
<protein>
    <submittedName>
        <fullName evidence="1">Uncharacterized protein</fullName>
    </submittedName>
</protein>
<name>A0ABQ9Y591_9EUKA</name>
<evidence type="ECO:0000313" key="2">
    <source>
        <dbReference type="Proteomes" id="UP001281761"/>
    </source>
</evidence>
<evidence type="ECO:0000313" key="1">
    <source>
        <dbReference type="EMBL" id="KAK2958912.1"/>
    </source>
</evidence>
<keyword evidence="2" id="KW-1185">Reference proteome</keyword>
<dbReference type="Proteomes" id="UP001281761">
    <property type="component" value="Unassembled WGS sequence"/>
</dbReference>
<sequence length="498" mass="54882">MESLSTLQRILFFDAPLLKTTDQLVTTAINKVPLLGQHASIVELNSFTLAHPSNDRIYHIRSIHLEDHPSREALLKRGYGDMHSTISSKKLTAANDAEARTLDALSPRLCQSTRMIIRQATTFRIMKLSSLTTISSIAQKETRMKVVCHCDPHTTDSRYTSCEHHIVSGHCAETEESHHLQQLALLRTRNAARPRTHSNHRASAVGCNDRTDVTFNMNATGNNPTDSDVTISKSLHFDSISHTAQNAFLPQMMHILSRFSADSLLTRLVASKPDQPTACYAMTEPSCADLAAGTLIHQSTDDSSQGHMTCETSWDSSNISSLLEVLQCDDEDIIVDTLQELQKVASDEDRIMSAFDCVVGSTPSPAVLTTLARISLFPHPKSASESLHSLRMIIEQDPNAFTLLPSPIFPSSSPLQQYSGLDYLAALSKKARILFSEFQSHLPQYAQLANDDRAIIANSLDFCSTSCSMPLCLVDAHPQIEVCFVSLLHFSPLLINSG</sequence>
<comment type="caution">
    <text evidence="1">The sequence shown here is derived from an EMBL/GenBank/DDBJ whole genome shotgun (WGS) entry which is preliminary data.</text>
</comment>
<gene>
    <name evidence="1" type="ORF">BLNAU_6161</name>
</gene>
<dbReference type="EMBL" id="JARBJD010000034">
    <property type="protein sequence ID" value="KAK2958912.1"/>
    <property type="molecule type" value="Genomic_DNA"/>
</dbReference>